<comment type="catalytic activity">
    <reaction evidence="1">
        <text>ATP + protein L-histidine = ADP + protein N-phospho-L-histidine.</text>
        <dbReference type="EC" id="2.7.13.3"/>
    </reaction>
</comment>
<gene>
    <name evidence="13" type="ORF">IM787_11375</name>
</gene>
<keyword evidence="8 13" id="KW-0418">Kinase</keyword>
<dbReference type="PROSITE" id="PS50885">
    <property type="entry name" value="HAMP"/>
    <property type="match status" value="1"/>
</dbReference>
<dbReference type="SMART" id="SM00387">
    <property type="entry name" value="HATPase_c"/>
    <property type="match status" value="1"/>
</dbReference>
<evidence type="ECO:0000256" key="1">
    <source>
        <dbReference type="ARBA" id="ARBA00000085"/>
    </source>
</evidence>
<dbReference type="Gene3D" id="6.10.340.10">
    <property type="match status" value="1"/>
</dbReference>
<evidence type="ECO:0000259" key="12">
    <source>
        <dbReference type="PROSITE" id="PS50885"/>
    </source>
</evidence>
<dbReference type="InterPro" id="IPR050980">
    <property type="entry name" value="2C_sensor_his_kinase"/>
</dbReference>
<feature type="domain" description="HAMP" evidence="12">
    <location>
        <begin position="167"/>
        <end position="219"/>
    </location>
</feature>
<dbReference type="Gene3D" id="3.30.565.10">
    <property type="entry name" value="Histidine kinase-like ATPase, C-terminal domain"/>
    <property type="match status" value="1"/>
</dbReference>
<keyword evidence="6" id="KW-0808">Transferase</keyword>
<sequence length="429" mass="47641">MRDPWHRRAGRRLRHSLKARLVTVFLVLAFALSGAFMFGMQNALSIGWRDAVKPLMTDYVDRLAADIGSPPSVERARALTQRLPVTVRIAGAQVNWESHAREDVGGGWRGHDRWAGEEGLLVRATADGHRVEFGLDVRPWRDRPRTWGWFTLAALLLFTLLAYKVVRRLLRPLDDIRAGAQRFGRGDFSQPIPIRRSDELGDLSGDVNAMARSIHEMLEAKRALLLAISHELRSPITRARLHAELLPEEGGAAVRREALLRELQEMTDLVAELLESERLGRGHAALHREEVALAELVREATRGAAVATEVEPGLPALQLDRARIRLLLRNLVDNALRHGAGTQPPRVRVARDDGAIVLAVRDFGPGVEDAALRQLAEPFYRPDVSRERATGGVGLGLYLCRLVAQAHGAAFTVRNAQPGLEVEVRFPGR</sequence>
<dbReference type="Pfam" id="PF02518">
    <property type="entry name" value="HATPase_c"/>
    <property type="match status" value="1"/>
</dbReference>
<dbReference type="InterPro" id="IPR036097">
    <property type="entry name" value="HisK_dim/P_sf"/>
</dbReference>
<reference evidence="13 14" key="1">
    <citation type="submission" date="2020-10" db="EMBL/GenBank/DDBJ databases">
        <title>Ramlibacter sp. HM2 16S ribosomal RNA gene Genome sequencing and assembly.</title>
        <authorList>
            <person name="Kang M."/>
        </authorList>
    </citation>
    <scope>NUCLEOTIDE SEQUENCE [LARGE SCALE GENOMIC DNA]</scope>
    <source>
        <strain evidence="13 14">HM2</strain>
    </source>
</reference>
<evidence type="ECO:0000256" key="8">
    <source>
        <dbReference type="ARBA" id="ARBA00022777"/>
    </source>
</evidence>
<dbReference type="InterPro" id="IPR003661">
    <property type="entry name" value="HisK_dim/P_dom"/>
</dbReference>
<dbReference type="EC" id="2.7.13.3" evidence="3"/>
<dbReference type="InterPro" id="IPR004358">
    <property type="entry name" value="Sig_transdc_His_kin-like_C"/>
</dbReference>
<dbReference type="PANTHER" id="PTHR44936:SF10">
    <property type="entry name" value="SENSOR PROTEIN RSTB"/>
    <property type="match status" value="1"/>
</dbReference>
<proteinExistence type="predicted"/>
<keyword evidence="4" id="KW-1003">Cell membrane</keyword>
<evidence type="ECO:0000256" key="9">
    <source>
        <dbReference type="ARBA" id="ARBA00022840"/>
    </source>
</evidence>
<accession>A0ABR9S3R5</accession>
<keyword evidence="10" id="KW-0472">Membrane</keyword>
<dbReference type="SUPFAM" id="SSF55874">
    <property type="entry name" value="ATPase domain of HSP90 chaperone/DNA topoisomerase II/histidine kinase"/>
    <property type="match status" value="1"/>
</dbReference>
<keyword evidence="14" id="KW-1185">Reference proteome</keyword>
<evidence type="ECO:0000259" key="11">
    <source>
        <dbReference type="PROSITE" id="PS50109"/>
    </source>
</evidence>
<keyword evidence="10" id="KW-0812">Transmembrane</keyword>
<evidence type="ECO:0000256" key="3">
    <source>
        <dbReference type="ARBA" id="ARBA00012438"/>
    </source>
</evidence>
<evidence type="ECO:0000256" key="5">
    <source>
        <dbReference type="ARBA" id="ARBA00022553"/>
    </source>
</evidence>
<evidence type="ECO:0000256" key="4">
    <source>
        <dbReference type="ARBA" id="ARBA00022475"/>
    </source>
</evidence>
<comment type="caution">
    <text evidence="13">The sequence shown here is derived from an EMBL/GenBank/DDBJ whole genome shotgun (WGS) entry which is preliminary data.</text>
</comment>
<dbReference type="PRINTS" id="PR00344">
    <property type="entry name" value="BCTRLSENSOR"/>
</dbReference>
<dbReference type="PROSITE" id="PS50109">
    <property type="entry name" value="HIS_KIN"/>
    <property type="match status" value="1"/>
</dbReference>
<dbReference type="RefSeq" id="WP_193676777.1">
    <property type="nucleotide sequence ID" value="NZ_JADDIV010000003.1"/>
</dbReference>
<protein>
    <recommendedName>
        <fullName evidence="3">histidine kinase</fullName>
        <ecNumber evidence="3">2.7.13.3</ecNumber>
    </recommendedName>
</protein>
<keyword evidence="9" id="KW-0067">ATP-binding</keyword>
<dbReference type="PANTHER" id="PTHR44936">
    <property type="entry name" value="SENSOR PROTEIN CREC"/>
    <property type="match status" value="1"/>
</dbReference>
<dbReference type="Proteomes" id="UP000806285">
    <property type="component" value="Unassembled WGS sequence"/>
</dbReference>
<feature type="transmembrane region" description="Helical" evidence="10">
    <location>
        <begin position="21"/>
        <end position="40"/>
    </location>
</feature>
<dbReference type="SMART" id="SM00388">
    <property type="entry name" value="HisKA"/>
    <property type="match status" value="1"/>
</dbReference>
<dbReference type="CDD" id="cd00082">
    <property type="entry name" value="HisKA"/>
    <property type="match status" value="1"/>
</dbReference>
<dbReference type="CDD" id="cd00075">
    <property type="entry name" value="HATPase"/>
    <property type="match status" value="1"/>
</dbReference>
<dbReference type="EMBL" id="JADDIV010000003">
    <property type="protein sequence ID" value="MBE7368168.1"/>
    <property type="molecule type" value="Genomic_DNA"/>
</dbReference>
<dbReference type="GO" id="GO:0016301">
    <property type="term" value="F:kinase activity"/>
    <property type="evidence" value="ECO:0007669"/>
    <property type="project" value="UniProtKB-KW"/>
</dbReference>
<keyword evidence="7" id="KW-0547">Nucleotide-binding</keyword>
<feature type="transmembrane region" description="Helical" evidence="10">
    <location>
        <begin position="147"/>
        <end position="166"/>
    </location>
</feature>
<dbReference type="SMART" id="SM00304">
    <property type="entry name" value="HAMP"/>
    <property type="match status" value="1"/>
</dbReference>
<dbReference type="CDD" id="cd06225">
    <property type="entry name" value="HAMP"/>
    <property type="match status" value="1"/>
</dbReference>
<evidence type="ECO:0000256" key="2">
    <source>
        <dbReference type="ARBA" id="ARBA00004651"/>
    </source>
</evidence>
<evidence type="ECO:0000256" key="6">
    <source>
        <dbReference type="ARBA" id="ARBA00022679"/>
    </source>
</evidence>
<dbReference type="Gene3D" id="1.10.287.130">
    <property type="match status" value="1"/>
</dbReference>
<dbReference type="InterPro" id="IPR005467">
    <property type="entry name" value="His_kinase_dom"/>
</dbReference>
<dbReference type="InterPro" id="IPR036890">
    <property type="entry name" value="HATPase_C_sf"/>
</dbReference>
<evidence type="ECO:0000313" key="13">
    <source>
        <dbReference type="EMBL" id="MBE7368168.1"/>
    </source>
</evidence>
<evidence type="ECO:0000256" key="7">
    <source>
        <dbReference type="ARBA" id="ARBA00022741"/>
    </source>
</evidence>
<evidence type="ECO:0000256" key="10">
    <source>
        <dbReference type="SAM" id="Phobius"/>
    </source>
</evidence>
<evidence type="ECO:0000313" key="14">
    <source>
        <dbReference type="Proteomes" id="UP000806285"/>
    </source>
</evidence>
<dbReference type="InterPro" id="IPR003594">
    <property type="entry name" value="HATPase_dom"/>
</dbReference>
<name>A0ABR9S3R5_9BURK</name>
<organism evidence="13 14">
    <name type="scientific">Ramlibacter pallidus</name>
    <dbReference type="NCBI Taxonomy" id="2780087"/>
    <lineage>
        <taxon>Bacteria</taxon>
        <taxon>Pseudomonadati</taxon>
        <taxon>Pseudomonadota</taxon>
        <taxon>Betaproteobacteria</taxon>
        <taxon>Burkholderiales</taxon>
        <taxon>Comamonadaceae</taxon>
        <taxon>Ramlibacter</taxon>
    </lineage>
</organism>
<dbReference type="SUPFAM" id="SSF158472">
    <property type="entry name" value="HAMP domain-like"/>
    <property type="match status" value="1"/>
</dbReference>
<dbReference type="InterPro" id="IPR003660">
    <property type="entry name" value="HAMP_dom"/>
</dbReference>
<feature type="domain" description="Histidine kinase" evidence="11">
    <location>
        <begin position="227"/>
        <end position="429"/>
    </location>
</feature>
<keyword evidence="10" id="KW-1133">Transmembrane helix</keyword>
<dbReference type="SUPFAM" id="SSF47384">
    <property type="entry name" value="Homodimeric domain of signal transducing histidine kinase"/>
    <property type="match status" value="1"/>
</dbReference>
<dbReference type="Pfam" id="PF00512">
    <property type="entry name" value="HisKA"/>
    <property type="match status" value="1"/>
</dbReference>
<keyword evidence="5" id="KW-0597">Phosphoprotein</keyword>
<comment type="subcellular location">
    <subcellularLocation>
        <location evidence="2">Cell membrane</location>
        <topology evidence="2">Multi-pass membrane protein</topology>
    </subcellularLocation>
</comment>
<dbReference type="Pfam" id="PF00672">
    <property type="entry name" value="HAMP"/>
    <property type="match status" value="1"/>
</dbReference>